<dbReference type="Gene3D" id="3.30.40.10">
    <property type="entry name" value="Zinc/RING finger domain, C3HC4 (zinc finger)"/>
    <property type="match status" value="1"/>
</dbReference>
<evidence type="ECO:0000313" key="8">
    <source>
        <dbReference type="EMBL" id="CAH1241357.1"/>
    </source>
</evidence>
<evidence type="ECO:0000256" key="4">
    <source>
        <dbReference type="PROSITE-ProRule" id="PRU00024"/>
    </source>
</evidence>
<keyword evidence="2 4" id="KW-0863">Zinc-finger</keyword>
<feature type="compositionally biased region" description="Basic and acidic residues" evidence="5">
    <location>
        <begin position="597"/>
        <end position="616"/>
    </location>
</feature>
<dbReference type="InterPro" id="IPR017907">
    <property type="entry name" value="Znf_RING_CS"/>
</dbReference>
<dbReference type="Gene3D" id="3.30.160.60">
    <property type="entry name" value="Classic Zinc Finger"/>
    <property type="match status" value="1"/>
</dbReference>
<feature type="region of interest" description="Disordered" evidence="5">
    <location>
        <begin position="33"/>
        <end position="54"/>
    </location>
</feature>
<dbReference type="EMBL" id="OV696697">
    <property type="protein sequence ID" value="CAH1241357.1"/>
    <property type="molecule type" value="Genomic_DNA"/>
</dbReference>
<dbReference type="InterPro" id="IPR001841">
    <property type="entry name" value="Znf_RING"/>
</dbReference>
<dbReference type="PROSITE" id="PS00518">
    <property type="entry name" value="ZF_RING_1"/>
    <property type="match status" value="1"/>
</dbReference>
<dbReference type="InterPro" id="IPR000315">
    <property type="entry name" value="Znf_B-box"/>
</dbReference>
<feature type="domain" description="B box-type" evidence="7">
    <location>
        <begin position="192"/>
        <end position="232"/>
    </location>
</feature>
<keyword evidence="9" id="KW-1185">Reference proteome</keyword>
<dbReference type="InterPro" id="IPR047153">
    <property type="entry name" value="TRIM45/56/19-like"/>
</dbReference>
<dbReference type="SMART" id="SM00184">
    <property type="entry name" value="RING"/>
    <property type="match status" value="1"/>
</dbReference>
<dbReference type="PANTHER" id="PTHR25462:SF296">
    <property type="entry name" value="MEIOTIC P26, ISOFORM F"/>
    <property type="match status" value="1"/>
</dbReference>
<feature type="region of interest" description="Disordered" evidence="5">
    <location>
        <begin position="404"/>
        <end position="432"/>
    </location>
</feature>
<dbReference type="PANTHER" id="PTHR25462">
    <property type="entry name" value="BONUS, ISOFORM C-RELATED"/>
    <property type="match status" value="1"/>
</dbReference>
<evidence type="ECO:0000313" key="9">
    <source>
        <dbReference type="Proteomes" id="UP000838412"/>
    </source>
</evidence>
<evidence type="ECO:0000256" key="3">
    <source>
        <dbReference type="ARBA" id="ARBA00022833"/>
    </source>
</evidence>
<evidence type="ECO:0000256" key="5">
    <source>
        <dbReference type="SAM" id="MobiDB-lite"/>
    </source>
</evidence>
<evidence type="ECO:0000259" key="6">
    <source>
        <dbReference type="PROSITE" id="PS50089"/>
    </source>
</evidence>
<feature type="compositionally biased region" description="Acidic residues" evidence="5">
    <location>
        <begin position="579"/>
        <end position="596"/>
    </location>
</feature>
<dbReference type="PROSITE" id="PS50089">
    <property type="entry name" value="ZF_RING_2"/>
    <property type="match status" value="1"/>
</dbReference>
<dbReference type="AlphaFoldDB" id="A0A8J9YTC0"/>
<proteinExistence type="predicted"/>
<dbReference type="SUPFAM" id="SSF57850">
    <property type="entry name" value="RING/U-box"/>
    <property type="match status" value="1"/>
</dbReference>
<evidence type="ECO:0000259" key="7">
    <source>
        <dbReference type="PROSITE" id="PS50119"/>
    </source>
</evidence>
<feature type="domain" description="RING-type" evidence="6">
    <location>
        <begin position="69"/>
        <end position="114"/>
    </location>
</feature>
<feature type="region of interest" description="Disordered" evidence="5">
    <location>
        <begin position="1"/>
        <end position="21"/>
    </location>
</feature>
<reference evidence="8" key="1">
    <citation type="submission" date="2022-01" db="EMBL/GenBank/DDBJ databases">
        <authorList>
            <person name="Braso-Vives M."/>
        </authorList>
    </citation>
    <scope>NUCLEOTIDE SEQUENCE</scope>
</reference>
<dbReference type="InterPro" id="IPR013083">
    <property type="entry name" value="Znf_RING/FYVE/PHD"/>
</dbReference>
<dbReference type="Proteomes" id="UP000838412">
    <property type="component" value="Chromosome 12"/>
</dbReference>
<dbReference type="CDD" id="cd19756">
    <property type="entry name" value="Bbox2"/>
    <property type="match status" value="1"/>
</dbReference>
<feature type="compositionally biased region" description="Basic residues" evidence="5">
    <location>
        <begin position="628"/>
        <end position="639"/>
    </location>
</feature>
<dbReference type="SUPFAM" id="SSF57845">
    <property type="entry name" value="B-box zinc-binding domain"/>
    <property type="match status" value="1"/>
</dbReference>
<dbReference type="OrthoDB" id="10025199at2759"/>
<keyword evidence="1" id="KW-0479">Metal-binding</keyword>
<feature type="compositionally biased region" description="Basic residues" evidence="5">
    <location>
        <begin position="33"/>
        <end position="43"/>
    </location>
</feature>
<gene>
    <name evidence="8" type="primary">TRIM3</name>
    <name evidence="8" type="ORF">BLAG_LOCUS5040</name>
</gene>
<evidence type="ECO:0000256" key="1">
    <source>
        <dbReference type="ARBA" id="ARBA00022723"/>
    </source>
</evidence>
<dbReference type="PROSITE" id="PS50119">
    <property type="entry name" value="ZF_BBOX"/>
    <property type="match status" value="1"/>
</dbReference>
<protein>
    <submittedName>
        <fullName evidence="8">TRIM3 protein</fullName>
    </submittedName>
</protein>
<organism evidence="8 9">
    <name type="scientific">Branchiostoma lanceolatum</name>
    <name type="common">Common lancelet</name>
    <name type="synonym">Amphioxus lanceolatum</name>
    <dbReference type="NCBI Taxonomy" id="7740"/>
    <lineage>
        <taxon>Eukaryota</taxon>
        <taxon>Metazoa</taxon>
        <taxon>Chordata</taxon>
        <taxon>Cephalochordata</taxon>
        <taxon>Leptocardii</taxon>
        <taxon>Amphioxiformes</taxon>
        <taxon>Branchiostomatidae</taxon>
        <taxon>Branchiostoma</taxon>
    </lineage>
</organism>
<dbReference type="GO" id="GO:0008270">
    <property type="term" value="F:zinc ion binding"/>
    <property type="evidence" value="ECO:0007669"/>
    <property type="project" value="UniProtKB-KW"/>
</dbReference>
<dbReference type="GO" id="GO:0005654">
    <property type="term" value="C:nucleoplasm"/>
    <property type="evidence" value="ECO:0007669"/>
    <property type="project" value="TreeGrafter"/>
</dbReference>
<sequence length="639" mass="70636">MGQENSTPSHPAALASSCTTPSVFSVRPISQLARRRASHRRTRPQQPGPAEECASTSMTEKEEFSFVACRLCQGLLNVPKLLNCWHPFCLPCLTDYKNCQTEQGSNVISCPICQQTTPLPSDGIGGLRHKANVFLSRVADLSSFIETYHNTIFMKHYCPQQARFTPSNRTCKQCKDFLCQECSVYHLLQHTSATKTCRRHHLPTNVFCESCNIVVCVTCAQAAHPQHATTEVDPASENYRDILGQLVERCKDLKWPLEESLEKNIQETRFQIQNSTEALISHVTHFIRRKEQFLLSELEQFSTEMKGRVESEKEKYMPLADQCQPMCELGDRLVRFGSNHELLSVQQEMTRLLTEASIEQTPQDISESLQERIKFIPDQLPNLDNLLPLNVIGTTGTYTEPVASAADSLPAVNSRTEEAGPSTKPDGCEDMSAGHVTEDVTVIYVKEEGAECTPENLPESGKRKRKPDSTEETTTEEGAVAKKLRVVELSDNSQEASEEEDGSNTPARSSDDVVELEGPGNQDVVSGSNEAVPGREEAVPGSQEAVTGSEEAVPGSQEAVPGSHEVAESAEEVPQTPEEASDTWEDASDGGQEDVSTDVKEEVEEHTAEEVEKGEEGEGDGENIAARVRGRKKGWLKWW</sequence>
<name>A0A8J9YTC0_BRALA</name>
<evidence type="ECO:0000256" key="2">
    <source>
        <dbReference type="ARBA" id="ARBA00022771"/>
    </source>
</evidence>
<accession>A0A8J9YTC0</accession>
<dbReference type="GO" id="GO:0061630">
    <property type="term" value="F:ubiquitin protein ligase activity"/>
    <property type="evidence" value="ECO:0007669"/>
    <property type="project" value="TreeGrafter"/>
</dbReference>
<keyword evidence="3" id="KW-0862">Zinc</keyword>
<feature type="region of interest" description="Disordered" evidence="5">
    <location>
        <begin position="447"/>
        <end position="639"/>
    </location>
</feature>